<evidence type="ECO:0000313" key="2">
    <source>
        <dbReference type="EMBL" id="KKO07655.1"/>
    </source>
</evidence>
<dbReference type="PANTHER" id="PTHR36966">
    <property type="entry name" value="REP-ASSOCIATED TYROSINE TRANSPOSASE"/>
    <property type="match status" value="1"/>
</dbReference>
<organism evidence="2">
    <name type="scientific">marine sediment metagenome</name>
    <dbReference type="NCBI Taxonomy" id="412755"/>
    <lineage>
        <taxon>unclassified sequences</taxon>
        <taxon>metagenomes</taxon>
        <taxon>ecological metagenomes</taxon>
    </lineage>
</organism>
<evidence type="ECO:0000259" key="1">
    <source>
        <dbReference type="SMART" id="SM01321"/>
    </source>
</evidence>
<dbReference type="NCBIfam" id="NF047646">
    <property type="entry name" value="REP_Tyr_transpos"/>
    <property type="match status" value="1"/>
</dbReference>
<dbReference type="InterPro" id="IPR052715">
    <property type="entry name" value="RAYT_transposase"/>
</dbReference>
<protein>
    <recommendedName>
        <fullName evidence="1">Transposase IS200-like domain-containing protein</fullName>
    </recommendedName>
</protein>
<dbReference type="GO" id="GO:0006313">
    <property type="term" value="P:DNA transposition"/>
    <property type="evidence" value="ECO:0007669"/>
    <property type="project" value="InterPro"/>
</dbReference>
<dbReference type="InterPro" id="IPR002686">
    <property type="entry name" value="Transposase_17"/>
</dbReference>
<dbReference type="Gene3D" id="3.30.70.1290">
    <property type="entry name" value="Transposase IS200-like"/>
    <property type="match status" value="1"/>
</dbReference>
<dbReference type="EMBL" id="LAZR01000012">
    <property type="protein sequence ID" value="KKO07655.1"/>
    <property type="molecule type" value="Genomic_DNA"/>
</dbReference>
<dbReference type="SMART" id="SM01321">
    <property type="entry name" value="Y1_Tnp"/>
    <property type="match status" value="1"/>
</dbReference>
<dbReference type="PANTHER" id="PTHR36966:SF1">
    <property type="entry name" value="REP-ASSOCIATED TYROSINE TRANSPOSASE"/>
    <property type="match status" value="1"/>
</dbReference>
<dbReference type="GO" id="GO:0004803">
    <property type="term" value="F:transposase activity"/>
    <property type="evidence" value="ECO:0007669"/>
    <property type="project" value="InterPro"/>
</dbReference>
<dbReference type="InterPro" id="IPR036515">
    <property type="entry name" value="Transposase_17_sf"/>
</dbReference>
<dbReference type="GO" id="GO:0043565">
    <property type="term" value="F:sequence-specific DNA binding"/>
    <property type="evidence" value="ECO:0007669"/>
    <property type="project" value="TreeGrafter"/>
</dbReference>
<dbReference type="AlphaFoldDB" id="A0A0F9VUA7"/>
<dbReference type="SUPFAM" id="SSF143422">
    <property type="entry name" value="Transposase IS200-like"/>
    <property type="match status" value="1"/>
</dbReference>
<feature type="domain" description="Transposase IS200-like" evidence="1">
    <location>
        <begin position="9"/>
        <end position="124"/>
    </location>
</feature>
<name>A0A0F9VUA7_9ZZZZ</name>
<proteinExistence type="predicted"/>
<sequence>MATYRRAHVPGGSYFFTVVTYARQPLLADRLNIEALGRAFRKVREERPFVMDAFVLLPDHLHCLWTLPEGDADYSSRWRDIKKYASQEFLFPPGTQSAWQRGFWEHVIRDEHDWQRHMDYIHYNPVKHGWTKAPRDWEWSSFHQCVQKGWYEPDWGAQQTPAVAEMDWE</sequence>
<reference evidence="2" key="1">
    <citation type="journal article" date="2015" name="Nature">
        <title>Complex archaea that bridge the gap between prokaryotes and eukaryotes.</title>
        <authorList>
            <person name="Spang A."/>
            <person name="Saw J.H."/>
            <person name="Jorgensen S.L."/>
            <person name="Zaremba-Niedzwiedzka K."/>
            <person name="Martijn J."/>
            <person name="Lind A.E."/>
            <person name="van Eijk R."/>
            <person name="Schleper C."/>
            <person name="Guy L."/>
            <person name="Ettema T.J."/>
        </authorList>
    </citation>
    <scope>NUCLEOTIDE SEQUENCE</scope>
</reference>
<accession>A0A0F9VUA7</accession>
<gene>
    <name evidence="2" type="ORF">LCGC14_0056120</name>
</gene>
<comment type="caution">
    <text evidence="2">The sequence shown here is derived from an EMBL/GenBank/DDBJ whole genome shotgun (WGS) entry which is preliminary data.</text>
</comment>